<dbReference type="Proteomes" id="UP000035058">
    <property type="component" value="Unassembled WGS sequence"/>
</dbReference>
<dbReference type="EMBL" id="BAHE01000009">
    <property type="protein sequence ID" value="GAB99387.1"/>
    <property type="molecule type" value="Genomic_DNA"/>
</dbReference>
<gene>
    <name evidence="1" type="ORF">GONAM_09_00320</name>
</gene>
<accession>K6X4T3</accession>
<protein>
    <submittedName>
        <fullName evidence="1">Uncharacterized protein</fullName>
    </submittedName>
</protein>
<evidence type="ECO:0000313" key="1">
    <source>
        <dbReference type="EMBL" id="GAB99387.1"/>
    </source>
</evidence>
<comment type="caution">
    <text evidence="1">The sequence shown here is derived from an EMBL/GenBank/DDBJ whole genome shotgun (WGS) entry which is preliminary data.</text>
</comment>
<reference evidence="1 2" key="1">
    <citation type="submission" date="2012-08" db="EMBL/GenBank/DDBJ databases">
        <title>Whole genome shotgun sequence of Gordonia namibiensis NBRC 108229.</title>
        <authorList>
            <person name="Isaki-Nakamura S."/>
            <person name="Hosoyama A."/>
            <person name="Tsuchikane K."/>
            <person name="Katsumata H."/>
            <person name="Baba S."/>
            <person name="Yamazaki S."/>
            <person name="Fujita N."/>
        </authorList>
    </citation>
    <scope>NUCLEOTIDE SEQUENCE [LARGE SCALE GENOMIC DNA]</scope>
    <source>
        <strain evidence="1 2">NBRC 108229</strain>
    </source>
</reference>
<name>K6X4T3_9ACTN</name>
<organism evidence="1 2">
    <name type="scientific">Gordonia namibiensis NBRC 108229</name>
    <dbReference type="NCBI Taxonomy" id="1208314"/>
    <lineage>
        <taxon>Bacteria</taxon>
        <taxon>Bacillati</taxon>
        <taxon>Actinomycetota</taxon>
        <taxon>Actinomycetes</taxon>
        <taxon>Mycobacteriales</taxon>
        <taxon>Gordoniaceae</taxon>
        <taxon>Gordonia</taxon>
    </lineage>
</organism>
<dbReference type="AlphaFoldDB" id="K6X4T3"/>
<keyword evidence="2" id="KW-1185">Reference proteome</keyword>
<evidence type="ECO:0000313" key="2">
    <source>
        <dbReference type="Proteomes" id="UP000035058"/>
    </source>
</evidence>
<sequence>MPSIEAGKSGLYFLPDRVLVRDTKRFSHIHYGDPLVVHGQKRFVENSSPPRDALQVDTTWRYVNLNGTPDRRFNNNRQLPVMLYGRLKLSTASGSLGSFRCLGTLL</sequence>
<proteinExistence type="predicted"/>